<evidence type="ECO:0000313" key="2">
    <source>
        <dbReference type="Proteomes" id="UP001168990"/>
    </source>
</evidence>
<name>A0AA39F057_9HYME</name>
<dbReference type="EMBL" id="JAQQBS010001424">
    <property type="protein sequence ID" value="KAK0159450.1"/>
    <property type="molecule type" value="Genomic_DNA"/>
</dbReference>
<evidence type="ECO:0000313" key="1">
    <source>
        <dbReference type="EMBL" id="KAK0159450.1"/>
    </source>
</evidence>
<accession>A0AA39F057</accession>
<reference evidence="1" key="1">
    <citation type="journal article" date="2023" name="bioRxiv">
        <title>Scaffold-level genome assemblies of two parasitoid biocontrol wasps reveal the parthenogenesis mechanism and an associated novel virus.</title>
        <authorList>
            <person name="Inwood S."/>
            <person name="Skelly J."/>
            <person name="Guhlin J."/>
            <person name="Harrop T."/>
            <person name="Goldson S."/>
            <person name="Dearden P."/>
        </authorList>
    </citation>
    <scope>NUCLEOTIDE SEQUENCE</scope>
    <source>
        <strain evidence="1">Irish</strain>
        <tissue evidence="1">Whole body</tissue>
    </source>
</reference>
<keyword evidence="2" id="KW-1185">Reference proteome</keyword>
<dbReference type="Proteomes" id="UP001168990">
    <property type="component" value="Unassembled WGS sequence"/>
</dbReference>
<gene>
    <name evidence="1" type="ORF">PV328_010326</name>
</gene>
<protein>
    <submittedName>
        <fullName evidence="1">Uncharacterized protein</fullName>
    </submittedName>
</protein>
<reference evidence="1" key="2">
    <citation type="submission" date="2023-03" db="EMBL/GenBank/DDBJ databases">
        <authorList>
            <person name="Inwood S.N."/>
            <person name="Skelly J.G."/>
            <person name="Guhlin J."/>
            <person name="Harrop T.W.R."/>
            <person name="Goldson S.G."/>
            <person name="Dearden P.K."/>
        </authorList>
    </citation>
    <scope>NUCLEOTIDE SEQUENCE</scope>
    <source>
        <strain evidence="1">Irish</strain>
        <tissue evidence="1">Whole body</tissue>
    </source>
</reference>
<dbReference type="AlphaFoldDB" id="A0AA39F057"/>
<organism evidence="1 2">
    <name type="scientific">Microctonus aethiopoides</name>
    <dbReference type="NCBI Taxonomy" id="144406"/>
    <lineage>
        <taxon>Eukaryota</taxon>
        <taxon>Metazoa</taxon>
        <taxon>Ecdysozoa</taxon>
        <taxon>Arthropoda</taxon>
        <taxon>Hexapoda</taxon>
        <taxon>Insecta</taxon>
        <taxon>Pterygota</taxon>
        <taxon>Neoptera</taxon>
        <taxon>Endopterygota</taxon>
        <taxon>Hymenoptera</taxon>
        <taxon>Apocrita</taxon>
        <taxon>Ichneumonoidea</taxon>
        <taxon>Braconidae</taxon>
        <taxon>Euphorinae</taxon>
        <taxon>Microctonus</taxon>
    </lineage>
</organism>
<comment type="caution">
    <text evidence="1">The sequence shown here is derived from an EMBL/GenBank/DDBJ whole genome shotgun (WGS) entry which is preliminary data.</text>
</comment>
<sequence length="536" mass="61486">MVTPPDRVKLSWTKTYSARQTILRKGCEISDYFRQFPTLKGALGAELLSEDFKRHHPHAVETFFTRWNCARDIIKTALADCNKLKGVDSGYYSVLPALNQHNKDSVLFHLLPYLINSPRTKHRVGNITISKKEEAFLIRAETAANISGALERQRQICIATGSTLQPIPVIVGPIVNPEAFYVYVNDSLENPTIYQAETFFRIDLPTDKCSRETSALIARIVHLVEPVVDENCDPNQIEENGLDLKHSDPSVEPLRKKRKLNITFEVIDQNECVDNLCSSTSHDILVHETERNISDSVPSTSQDVPQENFSTVQNNYVNFIAKIYSYPDISRHRALEIINDVRDLMNNVLEENDRTISHDKYSRLETLNTEHTIFSEFEKSKNLILPQFLLGERPDYRQRKQITQMKMTPVNAQFIPIRFVFQKFFELPSVFIETLHYVQSLKKNSAIISNFIQGDLWRNLSMNDEDKIVFLLLLYYDNYENNNPLGSHRSISKCGAVYVTIPQAWANSGFWVPKSWGSETSPPKCFPFHYASAAEN</sequence>
<proteinExistence type="predicted"/>